<sequence>FINNNLEEKLTLETLSSISNFSPFHFHRIMRAHLGESIGEYILRIRLNTAAQLLRFSNETVQDISIKVGYETPSSLNKAFKKRFDLSPLEFRSKQAQLQPDINIIKLDLQTMEKFKLNPKIAELKDKKVIFIQSIGKYGDNKTADTWNKLMDYVKKNKLFSWRVELFGISHDDPNITETDKCRYDACVTVSKEIKPEGEIGFKKEFRTLYSASPMKVAYLEVPDMKYLSVNGKGHPEGNPEFQEAIEALYGTAYTLKFMLKKNPELQPKNYFDFVN</sequence>
<dbReference type="AlphaFoldDB" id="X1MWP4"/>
<evidence type="ECO:0000256" key="1">
    <source>
        <dbReference type="ARBA" id="ARBA00023015"/>
    </source>
</evidence>
<comment type="caution">
    <text evidence="5">The sequence shown here is derived from an EMBL/GenBank/DDBJ whole genome shotgun (WGS) entry which is preliminary data.</text>
</comment>
<name>X1MWP4_9ZZZZ</name>
<dbReference type="Gene3D" id="3.20.80.10">
    <property type="entry name" value="Regulatory factor, effector binding domain"/>
    <property type="match status" value="1"/>
</dbReference>
<protein>
    <recommendedName>
        <fullName evidence="4">HTH araC/xylS-type domain-containing protein</fullName>
    </recommendedName>
</protein>
<dbReference type="InterPro" id="IPR009057">
    <property type="entry name" value="Homeodomain-like_sf"/>
</dbReference>
<dbReference type="PANTHER" id="PTHR40055">
    <property type="entry name" value="TRANSCRIPTIONAL REGULATOR YGIV-RELATED"/>
    <property type="match status" value="1"/>
</dbReference>
<reference evidence="5" key="1">
    <citation type="journal article" date="2014" name="Front. Microbiol.">
        <title>High frequency of phylogenetically diverse reductive dehalogenase-homologous genes in deep subseafloor sedimentary metagenomes.</title>
        <authorList>
            <person name="Kawai M."/>
            <person name="Futagami T."/>
            <person name="Toyoda A."/>
            <person name="Takaki Y."/>
            <person name="Nishi S."/>
            <person name="Hori S."/>
            <person name="Arai W."/>
            <person name="Tsubouchi T."/>
            <person name="Morono Y."/>
            <person name="Uchiyama I."/>
            <person name="Ito T."/>
            <person name="Fujiyama A."/>
            <person name="Inagaki F."/>
            <person name="Takami H."/>
        </authorList>
    </citation>
    <scope>NUCLEOTIDE SEQUENCE</scope>
    <source>
        <strain evidence="5">Expedition CK06-06</strain>
    </source>
</reference>
<dbReference type="InterPro" id="IPR010499">
    <property type="entry name" value="AraC_E-bd"/>
</dbReference>
<dbReference type="Pfam" id="PF12833">
    <property type="entry name" value="HTH_18"/>
    <property type="match status" value="1"/>
</dbReference>
<accession>X1MWP4</accession>
<evidence type="ECO:0000256" key="3">
    <source>
        <dbReference type="ARBA" id="ARBA00023163"/>
    </source>
</evidence>
<keyword evidence="1" id="KW-0805">Transcription regulation</keyword>
<proteinExistence type="predicted"/>
<evidence type="ECO:0000313" key="5">
    <source>
        <dbReference type="EMBL" id="GAI19095.1"/>
    </source>
</evidence>
<gene>
    <name evidence="5" type="ORF">S06H3_32975</name>
</gene>
<dbReference type="InterPro" id="IPR029442">
    <property type="entry name" value="GyrI-like"/>
</dbReference>
<dbReference type="InterPro" id="IPR018060">
    <property type="entry name" value="HTH_AraC"/>
</dbReference>
<dbReference type="InterPro" id="IPR011256">
    <property type="entry name" value="Reg_factor_effector_dom_sf"/>
</dbReference>
<dbReference type="Pfam" id="PF06445">
    <property type="entry name" value="GyrI-like"/>
    <property type="match status" value="1"/>
</dbReference>
<dbReference type="SUPFAM" id="SSF46689">
    <property type="entry name" value="Homeodomain-like"/>
    <property type="match status" value="2"/>
</dbReference>
<feature type="non-terminal residue" evidence="5">
    <location>
        <position position="276"/>
    </location>
</feature>
<keyword evidence="3" id="KW-0804">Transcription</keyword>
<feature type="non-terminal residue" evidence="5">
    <location>
        <position position="1"/>
    </location>
</feature>
<evidence type="ECO:0000259" key="4">
    <source>
        <dbReference type="PROSITE" id="PS01124"/>
    </source>
</evidence>
<dbReference type="Gene3D" id="1.10.10.60">
    <property type="entry name" value="Homeodomain-like"/>
    <property type="match status" value="2"/>
</dbReference>
<dbReference type="EMBL" id="BARV01019646">
    <property type="protein sequence ID" value="GAI19095.1"/>
    <property type="molecule type" value="Genomic_DNA"/>
</dbReference>
<dbReference type="SMART" id="SM00342">
    <property type="entry name" value="HTH_ARAC"/>
    <property type="match status" value="1"/>
</dbReference>
<keyword evidence="2" id="KW-0238">DNA-binding</keyword>
<dbReference type="PANTHER" id="PTHR40055:SF1">
    <property type="entry name" value="TRANSCRIPTIONAL REGULATOR YGIV-RELATED"/>
    <property type="match status" value="1"/>
</dbReference>
<dbReference type="SMART" id="SM00871">
    <property type="entry name" value="AraC_E_bind"/>
    <property type="match status" value="1"/>
</dbReference>
<dbReference type="InterPro" id="IPR018062">
    <property type="entry name" value="HTH_AraC-typ_CS"/>
</dbReference>
<dbReference type="InterPro" id="IPR050908">
    <property type="entry name" value="SmbC-like"/>
</dbReference>
<organism evidence="5">
    <name type="scientific">marine sediment metagenome</name>
    <dbReference type="NCBI Taxonomy" id="412755"/>
    <lineage>
        <taxon>unclassified sequences</taxon>
        <taxon>metagenomes</taxon>
        <taxon>ecological metagenomes</taxon>
    </lineage>
</organism>
<dbReference type="PROSITE" id="PS01124">
    <property type="entry name" value="HTH_ARAC_FAMILY_2"/>
    <property type="match status" value="1"/>
</dbReference>
<dbReference type="PROSITE" id="PS00041">
    <property type="entry name" value="HTH_ARAC_FAMILY_1"/>
    <property type="match status" value="1"/>
</dbReference>
<dbReference type="GO" id="GO:0003700">
    <property type="term" value="F:DNA-binding transcription factor activity"/>
    <property type="evidence" value="ECO:0007669"/>
    <property type="project" value="InterPro"/>
</dbReference>
<dbReference type="SUPFAM" id="SSF55136">
    <property type="entry name" value="Probable bacterial effector-binding domain"/>
    <property type="match status" value="1"/>
</dbReference>
<feature type="domain" description="HTH araC/xylS-type" evidence="4">
    <location>
        <begin position="1"/>
        <end position="94"/>
    </location>
</feature>
<dbReference type="GO" id="GO:0043565">
    <property type="term" value="F:sequence-specific DNA binding"/>
    <property type="evidence" value="ECO:0007669"/>
    <property type="project" value="InterPro"/>
</dbReference>
<evidence type="ECO:0000256" key="2">
    <source>
        <dbReference type="ARBA" id="ARBA00023125"/>
    </source>
</evidence>